<gene>
    <name evidence="1" type="ORF">JCM9140_4723</name>
</gene>
<accession>W4Q8V8</accession>
<evidence type="ECO:0000313" key="2">
    <source>
        <dbReference type="Proteomes" id="UP000018890"/>
    </source>
</evidence>
<evidence type="ECO:0000313" key="1">
    <source>
        <dbReference type="EMBL" id="GAE28481.1"/>
    </source>
</evidence>
<dbReference type="EMBL" id="BAUT01000112">
    <property type="protein sequence ID" value="GAE28481.1"/>
    <property type="molecule type" value="Genomic_DNA"/>
</dbReference>
<proteinExistence type="predicted"/>
<dbReference type="Proteomes" id="UP000018890">
    <property type="component" value="Unassembled WGS sequence"/>
</dbReference>
<name>W4Q8V8_9BACI</name>
<dbReference type="AlphaFoldDB" id="W4Q8V8"/>
<comment type="caution">
    <text evidence="1">The sequence shown here is derived from an EMBL/GenBank/DDBJ whole genome shotgun (WGS) entry which is preliminary data.</text>
</comment>
<keyword evidence="2" id="KW-1185">Reference proteome</keyword>
<organism evidence="1 2">
    <name type="scientific">Halalkalibacter wakoensis JCM 9140</name>
    <dbReference type="NCBI Taxonomy" id="1236970"/>
    <lineage>
        <taxon>Bacteria</taxon>
        <taxon>Bacillati</taxon>
        <taxon>Bacillota</taxon>
        <taxon>Bacilli</taxon>
        <taxon>Bacillales</taxon>
        <taxon>Bacillaceae</taxon>
        <taxon>Halalkalibacter</taxon>
    </lineage>
</organism>
<reference evidence="1" key="1">
    <citation type="journal article" date="2014" name="Genome Announc.">
        <title>Draft Genome Sequences of Three Alkaliphilic Bacillus Strains, Bacillus wakoensis JCM 9140T, Bacillus akibai JCM 9157T, and Bacillus hemicellulosilyticus JCM 9152T.</title>
        <authorList>
            <person name="Yuki M."/>
            <person name="Oshima K."/>
            <person name="Suda W."/>
            <person name="Oshida Y."/>
            <person name="Kitamura K."/>
            <person name="Iida T."/>
            <person name="Hattori M."/>
            <person name="Ohkuma M."/>
        </authorList>
    </citation>
    <scope>NUCLEOTIDE SEQUENCE [LARGE SCALE GENOMIC DNA]</scope>
    <source>
        <strain evidence="1">JCM 9140</strain>
    </source>
</reference>
<dbReference type="RefSeq" id="WP_034751333.1">
    <property type="nucleotide sequence ID" value="NZ_BAUT01000112.1"/>
</dbReference>
<protein>
    <submittedName>
        <fullName evidence="1">Uncharacterized protein</fullName>
    </submittedName>
</protein>
<sequence length="59" mass="6875">MKLSTMLEELFQIYKEHGEQEVTIDLLTEETSKRAEICHCEFSEEKGVTIDIFLKVSSH</sequence>